<evidence type="ECO:0000313" key="6">
    <source>
        <dbReference type="Proteomes" id="UP001145481"/>
    </source>
</evidence>
<dbReference type="AlphaFoldDB" id="A0A9X3UST8"/>
<dbReference type="InterPro" id="IPR050090">
    <property type="entry name" value="Tyrosine_recombinase_XerCD"/>
</dbReference>
<keyword evidence="3" id="KW-0233">DNA recombination</keyword>
<protein>
    <submittedName>
        <fullName evidence="5">Site-specific integrase</fullName>
    </submittedName>
</protein>
<dbReference type="SUPFAM" id="SSF56349">
    <property type="entry name" value="DNA breaking-rejoining enzymes"/>
    <property type="match status" value="1"/>
</dbReference>
<feature type="domain" description="Tyr recombinase" evidence="4">
    <location>
        <begin position="154"/>
        <end position="332"/>
    </location>
</feature>
<gene>
    <name evidence="5" type="ORF">NM948_03980</name>
</gene>
<dbReference type="InterPro" id="IPR011010">
    <property type="entry name" value="DNA_brk_join_enz"/>
</dbReference>
<dbReference type="GO" id="GO:0003677">
    <property type="term" value="F:DNA binding"/>
    <property type="evidence" value="ECO:0007669"/>
    <property type="project" value="UniProtKB-KW"/>
</dbReference>
<dbReference type="RefSeq" id="WP_151248777.1">
    <property type="nucleotide sequence ID" value="NZ_JADMLJ010000004.1"/>
</dbReference>
<evidence type="ECO:0000256" key="3">
    <source>
        <dbReference type="ARBA" id="ARBA00023172"/>
    </source>
</evidence>
<dbReference type="InterPro" id="IPR010998">
    <property type="entry name" value="Integrase_recombinase_N"/>
</dbReference>
<reference evidence="5" key="1">
    <citation type="submission" date="2022-07" db="EMBL/GenBank/DDBJ databases">
        <title>Genome-based characterization of novel serogroup A variants of Pasteurella multocida.</title>
        <authorList>
            <person name="Prajapati A."/>
            <person name="Yogisharadhya R."/>
            <person name="Mohanty N."/>
            <person name="Chanda M."/>
            <person name="Mendem S.K."/>
            <person name="Siddaramappa S."/>
            <person name="Shivachandra S.B."/>
        </authorList>
    </citation>
    <scope>NUCLEOTIDE SEQUENCE</scope>
    <source>
        <strain evidence="5">NIVEDIPm19</strain>
    </source>
</reference>
<evidence type="ECO:0000313" key="5">
    <source>
        <dbReference type="EMBL" id="MDA5622706.1"/>
    </source>
</evidence>
<dbReference type="InterPro" id="IPR002104">
    <property type="entry name" value="Integrase_catalytic"/>
</dbReference>
<dbReference type="Gene3D" id="1.10.443.10">
    <property type="entry name" value="Intergrase catalytic core"/>
    <property type="match status" value="1"/>
</dbReference>
<dbReference type="Proteomes" id="UP001145481">
    <property type="component" value="Unassembled WGS sequence"/>
</dbReference>
<keyword evidence="2" id="KW-0238">DNA-binding</keyword>
<evidence type="ECO:0000256" key="1">
    <source>
        <dbReference type="ARBA" id="ARBA00022908"/>
    </source>
</evidence>
<dbReference type="InterPro" id="IPR013762">
    <property type="entry name" value="Integrase-like_cat_sf"/>
</dbReference>
<dbReference type="CDD" id="cd00796">
    <property type="entry name" value="INT_Rci_Hp1_C"/>
    <property type="match status" value="1"/>
</dbReference>
<accession>A0A9X3UST8</accession>
<proteinExistence type="predicted"/>
<evidence type="ECO:0000259" key="4">
    <source>
        <dbReference type="PROSITE" id="PS51898"/>
    </source>
</evidence>
<dbReference type="GO" id="GO:0006310">
    <property type="term" value="P:DNA recombination"/>
    <property type="evidence" value="ECO:0007669"/>
    <property type="project" value="UniProtKB-KW"/>
</dbReference>
<dbReference type="PANTHER" id="PTHR30349">
    <property type="entry name" value="PHAGE INTEGRASE-RELATED"/>
    <property type="match status" value="1"/>
</dbReference>
<dbReference type="PANTHER" id="PTHR30349:SF94">
    <property type="entry name" value="INTEGRASE_RECOMBINASE HI_1414-RELATED"/>
    <property type="match status" value="1"/>
</dbReference>
<dbReference type="EMBL" id="JANJHC010000006">
    <property type="protein sequence ID" value="MDA5622706.1"/>
    <property type="molecule type" value="Genomic_DNA"/>
</dbReference>
<sequence length="332" mass="38454">MATYTKIKSGWRCQVRKSGISKSQNFKTKAAAQMWAMQLETEIANGTFTDVPDIPFSAVIDRYIKEITPTKKGSRSEKSRLNMFKEMDIGKKSLIDLCEDDFNQLIEQRLKTVQSSSVLREFNILSNVITYAMKWKYINKNPIKLIDRPERGQDRTRRYTDEEIERIVYVSKYDFNYLPTTSRARTGAAMLFAIETAMRAGEICKTTWENINFEKRTLFIPDSKNSHSRTVPLSSLAMKILNHLFLVKSDYDSRVFRMSSDTLDKNFRTLKELAALDDANLHFHDTRREALSRLAKKVDVMTLAKISGHRDIKILLNTYYAPNIEEVVDLLD</sequence>
<dbReference type="GO" id="GO:0015074">
    <property type="term" value="P:DNA integration"/>
    <property type="evidence" value="ECO:0007669"/>
    <property type="project" value="UniProtKB-KW"/>
</dbReference>
<organism evidence="5 6">
    <name type="scientific">Pasteurella multocida</name>
    <dbReference type="NCBI Taxonomy" id="747"/>
    <lineage>
        <taxon>Bacteria</taxon>
        <taxon>Pseudomonadati</taxon>
        <taxon>Pseudomonadota</taxon>
        <taxon>Gammaproteobacteria</taxon>
        <taxon>Pasteurellales</taxon>
        <taxon>Pasteurellaceae</taxon>
        <taxon>Pasteurella</taxon>
    </lineage>
</organism>
<dbReference type="PROSITE" id="PS51898">
    <property type="entry name" value="TYR_RECOMBINASE"/>
    <property type="match status" value="1"/>
</dbReference>
<evidence type="ECO:0000256" key="2">
    <source>
        <dbReference type="ARBA" id="ARBA00023125"/>
    </source>
</evidence>
<dbReference type="Gene3D" id="1.10.150.130">
    <property type="match status" value="1"/>
</dbReference>
<keyword evidence="1" id="KW-0229">DNA integration</keyword>
<dbReference type="Pfam" id="PF00589">
    <property type="entry name" value="Phage_integrase"/>
    <property type="match status" value="1"/>
</dbReference>
<comment type="caution">
    <text evidence="5">The sequence shown here is derived from an EMBL/GenBank/DDBJ whole genome shotgun (WGS) entry which is preliminary data.</text>
</comment>
<name>A0A9X3UST8_PASMD</name>